<proteinExistence type="predicted"/>
<protein>
    <recommendedName>
        <fullName evidence="3">Prolyl 4-hydroxylase alpha subunit Fe(2+) 2OG dioxygenase domain-containing protein</fullName>
    </recommendedName>
</protein>
<dbReference type="InterPro" id="IPR055091">
    <property type="entry name" value="WelO5-like"/>
</dbReference>
<name>A0AAW3ERJ4_BURGA</name>
<evidence type="ECO:0000313" key="2">
    <source>
        <dbReference type="Proteomes" id="UP000029590"/>
    </source>
</evidence>
<evidence type="ECO:0000313" key="1">
    <source>
        <dbReference type="EMBL" id="KGC09449.1"/>
    </source>
</evidence>
<dbReference type="Proteomes" id="UP000029590">
    <property type="component" value="Unassembled WGS sequence"/>
</dbReference>
<reference evidence="1 2" key="1">
    <citation type="submission" date="2014-04" db="EMBL/GenBank/DDBJ databases">
        <authorList>
            <person name="Bishop-Lilly K.A."/>
            <person name="Broomall S.M."/>
            <person name="Chain P.S."/>
            <person name="Chertkov O."/>
            <person name="Coyne S.R."/>
            <person name="Daligault H.E."/>
            <person name="Davenport K.W."/>
            <person name="Erkkila T."/>
            <person name="Frey K.G."/>
            <person name="Gibbons H.S."/>
            <person name="Gu W."/>
            <person name="Jaissle J."/>
            <person name="Johnson S.L."/>
            <person name="Koroleva G.I."/>
            <person name="Ladner J.T."/>
            <person name="Lo C.-C."/>
            <person name="Minogue T.D."/>
            <person name="Munk C."/>
            <person name="Palacios G.F."/>
            <person name="Redden C.L."/>
            <person name="Rosenzweig C.N."/>
            <person name="Scholz M.B."/>
            <person name="Teshima H."/>
            <person name="Xu Y."/>
        </authorList>
    </citation>
    <scope>NUCLEOTIDE SEQUENCE [LARGE SCALE GENOMIC DNA]</scope>
    <source>
        <strain evidence="2">gladioli</strain>
    </source>
</reference>
<dbReference type="RefSeq" id="WP_036032574.1">
    <property type="nucleotide sequence ID" value="NZ_CADEVU010000019.1"/>
</dbReference>
<sequence>MAIEDKLQIVDSLTSDVIRRLFAREFIIVQVPHFYDPGHCGTLARRVLGEIDDQAGTGLYDTNIDSFWSARRDKARHRRYFEQGLAFQQRLRNASAPYPSPTDLLRALLDECWPGGAGLMRYNGMKSPFGITRLWREGNEALPHQDWMDRDTSHEEQQQIHVENQIGVNIYLTTAEEGGELEAWDFIVENDVYARMDGKYDGSYGYSRDMLPRESIVIAPEVGDLVMINTAYVHAIRKIAVGDRLTISGFVGSVGLERPLICWS</sequence>
<dbReference type="EMBL" id="JPGG01000018">
    <property type="protein sequence ID" value="KGC09449.1"/>
    <property type="molecule type" value="Genomic_DNA"/>
</dbReference>
<dbReference type="AlphaFoldDB" id="A0AAW3ERJ4"/>
<evidence type="ECO:0008006" key="3">
    <source>
        <dbReference type="Google" id="ProtNLM"/>
    </source>
</evidence>
<organism evidence="1 2">
    <name type="scientific">Burkholderia gladioli</name>
    <name type="common">Pseudomonas marginata</name>
    <name type="synonym">Phytomonas marginata</name>
    <dbReference type="NCBI Taxonomy" id="28095"/>
    <lineage>
        <taxon>Bacteria</taxon>
        <taxon>Pseudomonadati</taxon>
        <taxon>Pseudomonadota</taxon>
        <taxon>Betaproteobacteria</taxon>
        <taxon>Burkholderiales</taxon>
        <taxon>Burkholderiaceae</taxon>
        <taxon>Burkholderia</taxon>
    </lineage>
</organism>
<dbReference type="Pfam" id="PF22814">
    <property type="entry name" value="WelO5"/>
    <property type="match status" value="1"/>
</dbReference>
<dbReference type="Gene3D" id="2.60.120.620">
    <property type="entry name" value="q2cbj1_9rhob like domain"/>
    <property type="match status" value="1"/>
</dbReference>
<accession>A0AAW3ERJ4</accession>
<comment type="caution">
    <text evidence="1">The sequence shown here is derived from an EMBL/GenBank/DDBJ whole genome shotgun (WGS) entry which is preliminary data.</text>
</comment>
<gene>
    <name evidence="1" type="ORF">DM48_6705</name>
</gene>